<organism evidence="1 2">
    <name type="scientific">Allofournierella massiliensis</name>
    <dbReference type="NCBI Taxonomy" id="1650663"/>
    <lineage>
        <taxon>Bacteria</taxon>
        <taxon>Bacillati</taxon>
        <taxon>Bacillota</taxon>
        <taxon>Clostridia</taxon>
        <taxon>Eubacteriales</taxon>
        <taxon>Oscillospiraceae</taxon>
        <taxon>Allofournierella</taxon>
    </lineage>
</organism>
<sequence length="150" mass="16143">MAMNTGVYPVYENKFKVGTRGRASEEGDMAAIAELETFEVSIDGNTVEWSPMEMQGWLRRMVTGKALTITLTGKRCLGDAGNDYVAQSAWTTGDGCASKFEWEFPSGAKLAFDCVLNVTNPGGGESRDVAILEVEVMSDGKPTFTPALEG</sequence>
<dbReference type="Proteomes" id="UP000295184">
    <property type="component" value="Unassembled WGS sequence"/>
</dbReference>
<name>A0A4R1R7Y3_9FIRM</name>
<accession>A0A4R1R7Y3</accession>
<dbReference type="EMBL" id="SLUM01000001">
    <property type="protein sequence ID" value="TCL61761.1"/>
    <property type="molecule type" value="Genomic_DNA"/>
</dbReference>
<evidence type="ECO:0000313" key="1">
    <source>
        <dbReference type="EMBL" id="TCL61761.1"/>
    </source>
</evidence>
<evidence type="ECO:0008006" key="3">
    <source>
        <dbReference type="Google" id="ProtNLM"/>
    </source>
</evidence>
<dbReference type="STRING" id="1650663.GCA_001486665_01824"/>
<protein>
    <recommendedName>
        <fullName evidence="3">TP901-1 family phage major tail protein</fullName>
    </recommendedName>
</protein>
<comment type="caution">
    <text evidence="1">The sequence shown here is derived from an EMBL/GenBank/DDBJ whole genome shotgun (WGS) entry which is preliminary data.</text>
</comment>
<evidence type="ECO:0000313" key="2">
    <source>
        <dbReference type="Proteomes" id="UP000295184"/>
    </source>
</evidence>
<reference evidence="1 2" key="1">
    <citation type="submission" date="2019-03" db="EMBL/GenBank/DDBJ databases">
        <title>Genomic Encyclopedia of Type Strains, Phase IV (KMG-IV): sequencing the most valuable type-strain genomes for metagenomic binning, comparative biology and taxonomic classification.</title>
        <authorList>
            <person name="Goeker M."/>
        </authorList>
    </citation>
    <scope>NUCLEOTIDE SEQUENCE [LARGE SCALE GENOMIC DNA]</scope>
    <source>
        <strain evidence="1 2">DSM 100451</strain>
    </source>
</reference>
<dbReference type="RefSeq" id="WP_058964223.1">
    <property type="nucleotide sequence ID" value="NZ_CABKVM010000016.1"/>
</dbReference>
<dbReference type="AlphaFoldDB" id="A0A4R1R7Y3"/>
<dbReference type="GeneID" id="97379913"/>
<proteinExistence type="predicted"/>
<gene>
    <name evidence="1" type="ORF">EDD77_101217</name>
</gene>
<dbReference type="OrthoDB" id="2043960at2"/>
<dbReference type="NCBIfam" id="NF047353">
    <property type="entry name" value="tube_lmo2291"/>
    <property type="match status" value="1"/>
</dbReference>